<proteinExistence type="predicted"/>
<comment type="caution">
    <text evidence="3">The sequence shown here is derived from an EMBL/GenBank/DDBJ whole genome shotgun (WGS) entry which is preliminary data.</text>
</comment>
<accession>A0A066XF41</accession>
<dbReference type="STRING" id="1173701.A0A066XF41"/>
<dbReference type="HOGENOM" id="CLU_930696_0_0_1"/>
<evidence type="ECO:0000313" key="3">
    <source>
        <dbReference type="EMBL" id="KDN67793.1"/>
    </source>
</evidence>
<reference evidence="4" key="1">
    <citation type="journal article" date="2014" name="Genome Announc.">
        <title>Draft genome sequence of Colletotrichum sublineola, a destructive pathogen of cultivated sorghum.</title>
        <authorList>
            <person name="Baroncelli R."/>
            <person name="Sanz-Martin J.M."/>
            <person name="Rech G.E."/>
            <person name="Sukno S.A."/>
            <person name="Thon M.R."/>
        </authorList>
    </citation>
    <scope>NUCLEOTIDE SEQUENCE [LARGE SCALE GENOMIC DNA]</scope>
    <source>
        <strain evidence="4">TX430BB</strain>
    </source>
</reference>
<dbReference type="AlphaFoldDB" id="A0A066XF41"/>
<dbReference type="eggNOG" id="ENOG502REXE">
    <property type="taxonomic scope" value="Eukaryota"/>
</dbReference>
<dbReference type="OrthoDB" id="4844199at2759"/>
<evidence type="ECO:0000256" key="1">
    <source>
        <dbReference type="SAM" id="MobiDB-lite"/>
    </source>
</evidence>
<dbReference type="OMA" id="TSKMIPG"/>
<evidence type="ECO:0000256" key="2">
    <source>
        <dbReference type="SAM" id="SignalP"/>
    </source>
</evidence>
<name>A0A066XF41_COLSU</name>
<sequence>MVCPALSLAALSLVALAAASPITIKSRQTCHGKIPNIPSKSSCSEVRELLGTNNGKPMTSKMIPGVGTKWECFNLTNVQPITTTSRPNPLDCQGLFTEWNAMGTFKLDKKAGCSTKYRRSCYTSVCALRDNVEVDASLVAARMMNPMQTTCVVNGKNGIWVNDEETVRFDENADDENNGEENVENPDEDSDENGDSDDDDDDSDDNDDSTDDDDDSDGDDEPDDEGSDDDEDSDDNDDSEDNGSDENDPDDGDDSEDNDDAVDEGSDDENSDDENIDDDSVKEDSTDEDGSDDAGSDDE</sequence>
<feature type="region of interest" description="Disordered" evidence="1">
    <location>
        <begin position="169"/>
        <end position="299"/>
    </location>
</feature>
<dbReference type="Proteomes" id="UP000027238">
    <property type="component" value="Unassembled WGS sequence"/>
</dbReference>
<gene>
    <name evidence="3" type="ORF">CSUB01_05926</name>
</gene>
<keyword evidence="2" id="KW-0732">Signal</keyword>
<feature type="compositionally biased region" description="Acidic residues" evidence="1">
    <location>
        <begin position="172"/>
        <end position="299"/>
    </location>
</feature>
<protein>
    <submittedName>
        <fullName evidence="3">Uncharacterized protein</fullName>
    </submittedName>
</protein>
<feature type="signal peptide" evidence="2">
    <location>
        <begin position="1"/>
        <end position="19"/>
    </location>
</feature>
<evidence type="ECO:0000313" key="4">
    <source>
        <dbReference type="Proteomes" id="UP000027238"/>
    </source>
</evidence>
<feature type="chain" id="PRO_5001630233" evidence="2">
    <location>
        <begin position="20"/>
        <end position="299"/>
    </location>
</feature>
<keyword evidence="4" id="KW-1185">Reference proteome</keyword>
<organism evidence="3 4">
    <name type="scientific">Colletotrichum sublineola</name>
    <name type="common">Sorghum anthracnose fungus</name>
    <dbReference type="NCBI Taxonomy" id="1173701"/>
    <lineage>
        <taxon>Eukaryota</taxon>
        <taxon>Fungi</taxon>
        <taxon>Dikarya</taxon>
        <taxon>Ascomycota</taxon>
        <taxon>Pezizomycotina</taxon>
        <taxon>Sordariomycetes</taxon>
        <taxon>Hypocreomycetidae</taxon>
        <taxon>Glomerellales</taxon>
        <taxon>Glomerellaceae</taxon>
        <taxon>Colletotrichum</taxon>
        <taxon>Colletotrichum graminicola species complex</taxon>
    </lineage>
</organism>
<dbReference type="EMBL" id="JMSE01000774">
    <property type="protein sequence ID" value="KDN67793.1"/>
    <property type="molecule type" value="Genomic_DNA"/>
</dbReference>